<dbReference type="Gene3D" id="3.90.1300.10">
    <property type="entry name" value="Amidase signature (AS) domain"/>
    <property type="match status" value="1"/>
</dbReference>
<dbReference type="GO" id="GO:0016787">
    <property type="term" value="F:hydrolase activity"/>
    <property type="evidence" value="ECO:0007669"/>
    <property type="project" value="UniProtKB-KW"/>
</dbReference>
<reference evidence="6" key="2">
    <citation type="submission" date="2014-02" db="EMBL/GenBank/DDBJ databases">
        <title>Complete DNA sequence of /Kuraishia capsulata/ illustrates novel genomic features among budding yeasts (/Saccharomycotina/).</title>
        <authorList>
            <person name="Morales L."/>
            <person name="Noel B."/>
            <person name="Porcel B."/>
            <person name="Marcet-Houben M."/>
            <person name="Hullo M-F."/>
            <person name="Sacerdot C."/>
            <person name="Tekaia F."/>
            <person name="Leh-Louis V."/>
            <person name="Despons L."/>
            <person name="Khanna V."/>
            <person name="Aury J-M."/>
            <person name="Barbe V."/>
            <person name="Couloux A."/>
            <person name="Labadie K."/>
            <person name="Pelletier E."/>
            <person name="Souciet J-L."/>
            <person name="Boekhout T."/>
            <person name="Gabaldon T."/>
            <person name="Wincker P."/>
            <person name="Dujon B."/>
        </authorList>
    </citation>
    <scope>NUCLEOTIDE SEQUENCE</scope>
    <source>
        <strain evidence="6">CBS 1993</strain>
    </source>
</reference>
<feature type="active site" description="Charge relay system" evidence="3">
    <location>
        <position position="211"/>
    </location>
</feature>
<dbReference type="PANTHER" id="PTHR46072:SF11">
    <property type="entry name" value="AMIDASE-RELATED"/>
    <property type="match status" value="1"/>
</dbReference>
<dbReference type="Pfam" id="PF01425">
    <property type="entry name" value="Amidase"/>
    <property type="match status" value="1"/>
</dbReference>
<organism evidence="6 7">
    <name type="scientific">Kuraishia capsulata CBS 1993</name>
    <dbReference type="NCBI Taxonomy" id="1382522"/>
    <lineage>
        <taxon>Eukaryota</taxon>
        <taxon>Fungi</taxon>
        <taxon>Dikarya</taxon>
        <taxon>Ascomycota</taxon>
        <taxon>Saccharomycotina</taxon>
        <taxon>Pichiomycetes</taxon>
        <taxon>Pichiales</taxon>
        <taxon>Pichiaceae</taxon>
        <taxon>Kuraishia</taxon>
    </lineage>
</organism>
<keyword evidence="7" id="KW-1185">Reference proteome</keyword>
<dbReference type="STRING" id="1382522.W6MJ61"/>
<dbReference type="AlphaFoldDB" id="W6MJ61"/>
<evidence type="ECO:0000256" key="1">
    <source>
        <dbReference type="ARBA" id="ARBA00009199"/>
    </source>
</evidence>
<dbReference type="HOGENOM" id="CLU_009600_9_2_1"/>
<feature type="active site" description="Charge relay system" evidence="3">
    <location>
        <position position="135"/>
    </location>
</feature>
<dbReference type="GeneID" id="34519670"/>
<evidence type="ECO:0000256" key="2">
    <source>
        <dbReference type="ARBA" id="ARBA00022801"/>
    </source>
</evidence>
<evidence type="ECO:0000259" key="5">
    <source>
        <dbReference type="Pfam" id="PF01425"/>
    </source>
</evidence>
<dbReference type="OrthoDB" id="6428749at2759"/>
<dbReference type="InterPro" id="IPR023631">
    <property type="entry name" value="Amidase_dom"/>
</dbReference>
<dbReference type="InterPro" id="IPR036928">
    <property type="entry name" value="AS_sf"/>
</dbReference>
<feature type="binding site" evidence="4">
    <location>
        <position position="211"/>
    </location>
    <ligand>
        <name>substrate</name>
    </ligand>
</feature>
<dbReference type="Proteomes" id="UP000019384">
    <property type="component" value="Unassembled WGS sequence"/>
</dbReference>
<feature type="binding site" evidence="4">
    <location>
        <position position="184"/>
    </location>
    <ligand>
        <name>substrate</name>
    </ligand>
</feature>
<accession>W6MJ61</accession>
<feature type="domain" description="Amidase" evidence="5">
    <location>
        <begin position="80"/>
        <end position="531"/>
    </location>
</feature>
<comment type="similarity">
    <text evidence="1">Belongs to the amidase family.</text>
</comment>
<gene>
    <name evidence="6" type="ORF">KUCA_T00002247001</name>
</gene>
<keyword evidence="2" id="KW-0378">Hydrolase</keyword>
<dbReference type="PANTHER" id="PTHR46072">
    <property type="entry name" value="AMIDASE-RELATED-RELATED"/>
    <property type="match status" value="1"/>
</dbReference>
<feature type="binding site" evidence="4">
    <location>
        <begin position="232"/>
        <end position="235"/>
    </location>
    <ligand>
        <name>substrate</name>
    </ligand>
</feature>
<dbReference type="RefSeq" id="XP_022458282.1">
    <property type="nucleotide sequence ID" value="XM_022602481.1"/>
</dbReference>
<protein>
    <recommendedName>
        <fullName evidence="5">Amidase domain-containing protein</fullName>
    </recommendedName>
</protein>
<dbReference type="SUPFAM" id="SSF75304">
    <property type="entry name" value="Amidase signature (AS) enzymes"/>
    <property type="match status" value="1"/>
</dbReference>
<evidence type="ECO:0000313" key="7">
    <source>
        <dbReference type="Proteomes" id="UP000019384"/>
    </source>
</evidence>
<name>W6MJ61_9ASCO</name>
<evidence type="ECO:0000256" key="3">
    <source>
        <dbReference type="PIRSR" id="PIRSR001221-1"/>
    </source>
</evidence>
<reference evidence="6" key="1">
    <citation type="submission" date="2013-12" db="EMBL/GenBank/DDBJ databases">
        <authorList>
            <person name="Genoscope - CEA"/>
        </authorList>
    </citation>
    <scope>NUCLEOTIDE SEQUENCE</scope>
    <source>
        <strain evidence="6">CBS 1993</strain>
    </source>
</reference>
<dbReference type="EMBL" id="HG793127">
    <property type="protein sequence ID" value="CDK26276.1"/>
    <property type="molecule type" value="Genomic_DNA"/>
</dbReference>
<proteinExistence type="inferred from homology"/>
<feature type="active site" description="Acyl-ester intermediate" evidence="3">
    <location>
        <position position="235"/>
    </location>
</feature>
<sequence>MTGMTHWEDFRDGKLKRRDELIAEFKAPEALVPTPEQMNDVTEYIETMKILTEDEIEITNSTIEQIQSTILEKRWTATQTIRAFIHRATLAQQLTNCLTEIRFEEALKEAEAQDSYFSQTGKLVGPFHGIAVSLKDNIKVEGLATSMGFVALAEKIEQEDAALVKLLKSLGGCIICKTNTSAGMMYSETTNKLWGRTYNPSARQYLNCGGSSGGEAVLAAMKGSCVGFGSDIGGSVRHPAALCGVYSLKPSFGRIPSFGTASGQPGQESIKSIYGPLSYWLENVEYSFKAIVDSEPYKSIDANCIPLKFRKQILDNSPLTVGFLDTDGTSTATPPVLRGLEIVRKALESSNHQTVDWPDIYLTEIKNAIYPFYDANGYKSIKALIEASGEPVDPLLSKWFPTARDMPVSELWSLQVKRSELCQKYLKLWNTFSDKPLDALIVPVSPFPGCPLDGVVTLPFTAIWNGLDYCGSTIPVTRCDTKQDVPLDKTNFISKVDEHVHETYKHRLNEFQGGVVSLQVICGKLQEEKCLAITNYLKQLLK</sequence>
<evidence type="ECO:0000313" key="6">
    <source>
        <dbReference type="EMBL" id="CDK26276.1"/>
    </source>
</evidence>
<evidence type="ECO:0000256" key="4">
    <source>
        <dbReference type="PIRSR" id="PIRSR001221-2"/>
    </source>
</evidence>
<dbReference type="PIRSF" id="PIRSF001221">
    <property type="entry name" value="Amidase_fungi"/>
    <property type="match status" value="1"/>
</dbReference>